<feature type="compositionally biased region" description="Basic residues" evidence="1">
    <location>
        <begin position="89"/>
        <end position="101"/>
    </location>
</feature>
<gene>
    <name evidence="2" type="ORF">GCM10010345_00480</name>
</gene>
<feature type="region of interest" description="Disordered" evidence="1">
    <location>
        <begin position="43"/>
        <end position="101"/>
    </location>
</feature>
<dbReference type="RefSeq" id="WP_189881164.1">
    <property type="nucleotide sequence ID" value="NZ_BMVN01000001.1"/>
</dbReference>
<keyword evidence="3" id="KW-1185">Reference proteome</keyword>
<evidence type="ECO:0000256" key="1">
    <source>
        <dbReference type="SAM" id="MobiDB-lite"/>
    </source>
</evidence>
<dbReference type="EMBL" id="BMVN01000001">
    <property type="protein sequence ID" value="GHA00807.1"/>
    <property type="molecule type" value="Genomic_DNA"/>
</dbReference>
<organism evidence="2 3">
    <name type="scientific">Streptomyces canarius</name>
    <dbReference type="NCBI Taxonomy" id="285453"/>
    <lineage>
        <taxon>Bacteria</taxon>
        <taxon>Bacillati</taxon>
        <taxon>Actinomycetota</taxon>
        <taxon>Actinomycetes</taxon>
        <taxon>Kitasatosporales</taxon>
        <taxon>Streptomycetaceae</taxon>
        <taxon>Streptomyces</taxon>
    </lineage>
</organism>
<feature type="compositionally biased region" description="Basic and acidic residues" evidence="1">
    <location>
        <begin position="64"/>
        <end position="76"/>
    </location>
</feature>
<dbReference type="Proteomes" id="UP000653644">
    <property type="component" value="Unassembled WGS sequence"/>
</dbReference>
<accession>A0ABQ3CHQ1</accession>
<protein>
    <submittedName>
        <fullName evidence="2">Uncharacterized protein</fullName>
    </submittedName>
</protein>
<proteinExistence type="predicted"/>
<sequence length="101" mass="11082">MTATAAGRDVVAEARRTLRRADRIRVLAERHRRSGTRVLRVGSRPATPVGLTAQGEFARRRPGVRVEPKRPDRGEEVTAASRTNPSPGRRAHRAPGRTGGR</sequence>
<name>A0ABQ3CHQ1_9ACTN</name>
<evidence type="ECO:0000313" key="2">
    <source>
        <dbReference type="EMBL" id="GHA00807.1"/>
    </source>
</evidence>
<evidence type="ECO:0000313" key="3">
    <source>
        <dbReference type="Proteomes" id="UP000653644"/>
    </source>
</evidence>
<comment type="caution">
    <text evidence="2">The sequence shown here is derived from an EMBL/GenBank/DDBJ whole genome shotgun (WGS) entry which is preliminary data.</text>
</comment>
<reference evidence="3" key="1">
    <citation type="journal article" date="2019" name="Int. J. Syst. Evol. Microbiol.">
        <title>The Global Catalogue of Microorganisms (GCM) 10K type strain sequencing project: providing services to taxonomists for standard genome sequencing and annotation.</title>
        <authorList>
            <consortium name="The Broad Institute Genomics Platform"/>
            <consortium name="The Broad Institute Genome Sequencing Center for Infectious Disease"/>
            <person name="Wu L."/>
            <person name="Ma J."/>
        </authorList>
    </citation>
    <scope>NUCLEOTIDE SEQUENCE [LARGE SCALE GENOMIC DNA]</scope>
    <source>
        <strain evidence="3">JCM 4733</strain>
    </source>
</reference>